<name>A0A540NMW1_MALBA</name>
<evidence type="ECO:0000313" key="2">
    <source>
        <dbReference type="EMBL" id="TQE12361.1"/>
    </source>
</evidence>
<comment type="caution">
    <text evidence="2">The sequence shown here is derived from an EMBL/GenBank/DDBJ whole genome shotgun (WGS) entry which is preliminary data.</text>
</comment>
<keyword evidence="3" id="KW-1185">Reference proteome</keyword>
<protein>
    <submittedName>
        <fullName evidence="2">Uncharacterized protein</fullName>
    </submittedName>
</protein>
<accession>A0A540NMW1</accession>
<gene>
    <name evidence="2" type="ORF">C1H46_002014</name>
</gene>
<evidence type="ECO:0000256" key="1">
    <source>
        <dbReference type="SAM" id="MobiDB-lite"/>
    </source>
</evidence>
<sequence>MKFWRRSIGGKIPQISTNIRRLRTLFRPTPATAEETKDKEEKAKMTTEQVDEHPES</sequence>
<dbReference type="Proteomes" id="UP000315295">
    <property type="component" value="Unassembled WGS sequence"/>
</dbReference>
<proteinExistence type="predicted"/>
<feature type="region of interest" description="Disordered" evidence="1">
    <location>
        <begin position="28"/>
        <end position="56"/>
    </location>
</feature>
<dbReference type="EMBL" id="VIEB01000020">
    <property type="protein sequence ID" value="TQE12361.1"/>
    <property type="molecule type" value="Genomic_DNA"/>
</dbReference>
<evidence type="ECO:0000313" key="3">
    <source>
        <dbReference type="Proteomes" id="UP000315295"/>
    </source>
</evidence>
<dbReference type="AlphaFoldDB" id="A0A540NMW1"/>
<feature type="compositionally biased region" description="Basic and acidic residues" evidence="1">
    <location>
        <begin position="34"/>
        <end position="56"/>
    </location>
</feature>
<organism evidence="2 3">
    <name type="scientific">Malus baccata</name>
    <name type="common">Siberian crab apple</name>
    <name type="synonym">Pyrus baccata</name>
    <dbReference type="NCBI Taxonomy" id="106549"/>
    <lineage>
        <taxon>Eukaryota</taxon>
        <taxon>Viridiplantae</taxon>
        <taxon>Streptophyta</taxon>
        <taxon>Embryophyta</taxon>
        <taxon>Tracheophyta</taxon>
        <taxon>Spermatophyta</taxon>
        <taxon>Magnoliopsida</taxon>
        <taxon>eudicotyledons</taxon>
        <taxon>Gunneridae</taxon>
        <taxon>Pentapetalae</taxon>
        <taxon>rosids</taxon>
        <taxon>fabids</taxon>
        <taxon>Rosales</taxon>
        <taxon>Rosaceae</taxon>
        <taxon>Amygdaloideae</taxon>
        <taxon>Maleae</taxon>
        <taxon>Malus</taxon>
    </lineage>
</organism>
<reference evidence="2 3" key="1">
    <citation type="journal article" date="2019" name="G3 (Bethesda)">
        <title>Sequencing of a Wild Apple (Malus baccata) Genome Unravels the Differences Between Cultivated and Wild Apple Species Regarding Disease Resistance and Cold Tolerance.</title>
        <authorList>
            <person name="Chen X."/>
        </authorList>
    </citation>
    <scope>NUCLEOTIDE SEQUENCE [LARGE SCALE GENOMIC DNA]</scope>
    <source>
        <strain evidence="3">cv. Shandingzi</strain>
        <tissue evidence="2">Leaves</tissue>
    </source>
</reference>